<dbReference type="Proteomes" id="UP001235939">
    <property type="component" value="Chromosome 11"/>
</dbReference>
<dbReference type="Pfam" id="PF04563">
    <property type="entry name" value="RNA_pol_Rpb2_1"/>
    <property type="match status" value="1"/>
</dbReference>
<evidence type="ECO:0000259" key="7">
    <source>
        <dbReference type="Pfam" id="PF04563"/>
    </source>
</evidence>
<evidence type="ECO:0000256" key="6">
    <source>
        <dbReference type="ARBA" id="ARBA00023163"/>
    </source>
</evidence>
<name>A0ABY6KZQ4_9ARAC</name>
<sequence length="132" mass="15121">MEMEEFLLVYMVDEVDLGYNRRGLTQMAAWNVIDAYFAQRGMVQHQIESFDHFVQESLQRIVLDLPPIVAESDPQYLDGAPRAPDKVTITFGQVYISKPIYRNEALTPNIARLRGLTYAAPLFVDITILVEK</sequence>
<dbReference type="SUPFAM" id="SSF64484">
    <property type="entry name" value="beta and beta-prime subunits of DNA dependent RNA-polymerase"/>
    <property type="match status" value="1"/>
</dbReference>
<dbReference type="InterPro" id="IPR007644">
    <property type="entry name" value="RNA_pol_bsu_protrusion"/>
</dbReference>
<evidence type="ECO:0000313" key="9">
    <source>
        <dbReference type="Proteomes" id="UP001235939"/>
    </source>
</evidence>
<evidence type="ECO:0000256" key="5">
    <source>
        <dbReference type="ARBA" id="ARBA00022695"/>
    </source>
</evidence>
<evidence type="ECO:0000313" key="8">
    <source>
        <dbReference type="EMBL" id="UYV74361.1"/>
    </source>
</evidence>
<dbReference type="InterPro" id="IPR015712">
    <property type="entry name" value="DNA-dir_RNA_pol_su2"/>
</dbReference>
<accession>A0ABY6KZQ4</accession>
<organism evidence="8 9">
    <name type="scientific">Cordylochernes scorpioides</name>
    <dbReference type="NCBI Taxonomy" id="51811"/>
    <lineage>
        <taxon>Eukaryota</taxon>
        <taxon>Metazoa</taxon>
        <taxon>Ecdysozoa</taxon>
        <taxon>Arthropoda</taxon>
        <taxon>Chelicerata</taxon>
        <taxon>Arachnida</taxon>
        <taxon>Pseudoscorpiones</taxon>
        <taxon>Cheliferoidea</taxon>
        <taxon>Chernetidae</taxon>
        <taxon>Cordylochernes</taxon>
    </lineage>
</organism>
<reference evidence="8 9" key="1">
    <citation type="submission" date="2022-01" db="EMBL/GenBank/DDBJ databases">
        <title>A chromosomal length assembly of Cordylochernes scorpioides.</title>
        <authorList>
            <person name="Zeh D."/>
            <person name="Zeh J."/>
        </authorList>
    </citation>
    <scope>NUCLEOTIDE SEQUENCE [LARGE SCALE GENOMIC DNA]</scope>
    <source>
        <strain evidence="8">IN4F17</strain>
        <tissue evidence="8">Whole Body</tissue>
    </source>
</reference>
<dbReference type="PANTHER" id="PTHR20856">
    <property type="entry name" value="DNA-DIRECTED RNA POLYMERASE I SUBUNIT 2"/>
    <property type="match status" value="1"/>
</dbReference>
<evidence type="ECO:0000256" key="2">
    <source>
        <dbReference type="ARBA" id="ARBA00012418"/>
    </source>
</evidence>
<evidence type="ECO:0000256" key="3">
    <source>
        <dbReference type="ARBA" id="ARBA00022478"/>
    </source>
</evidence>
<keyword evidence="6" id="KW-0804">Transcription</keyword>
<keyword evidence="4" id="KW-0808">Transferase</keyword>
<keyword evidence="5" id="KW-0548">Nucleotidyltransferase</keyword>
<keyword evidence="3" id="KW-0240">DNA-directed RNA polymerase</keyword>
<proteinExistence type="inferred from homology"/>
<keyword evidence="9" id="KW-1185">Reference proteome</keyword>
<evidence type="ECO:0000256" key="4">
    <source>
        <dbReference type="ARBA" id="ARBA00022679"/>
    </source>
</evidence>
<dbReference type="EC" id="2.7.7.6" evidence="2"/>
<gene>
    <name evidence="8" type="ORF">LAZ67_11003221</name>
</gene>
<protein>
    <recommendedName>
        <fullName evidence="2">DNA-directed RNA polymerase</fullName>
        <ecNumber evidence="2">2.7.7.6</ecNumber>
    </recommendedName>
</protein>
<dbReference type="EMBL" id="CP092873">
    <property type="protein sequence ID" value="UYV74361.1"/>
    <property type="molecule type" value="Genomic_DNA"/>
</dbReference>
<comment type="similarity">
    <text evidence="1">Belongs to the RNA polymerase beta chain family.</text>
</comment>
<dbReference type="Gene3D" id="3.90.1100.10">
    <property type="match status" value="1"/>
</dbReference>
<feature type="domain" description="RNA polymerase beta subunit protrusion" evidence="7">
    <location>
        <begin position="41"/>
        <end position="130"/>
    </location>
</feature>
<evidence type="ECO:0000256" key="1">
    <source>
        <dbReference type="ARBA" id="ARBA00006835"/>
    </source>
</evidence>